<evidence type="ECO:0000313" key="3">
    <source>
        <dbReference type="Proteomes" id="UP000238823"/>
    </source>
</evidence>
<proteinExistence type="predicted"/>
<reference evidence="2 3" key="1">
    <citation type="submission" date="2018-03" db="EMBL/GenBank/DDBJ databases">
        <title>Draft Genome Sequences of the Obligatory Marine Myxobacteria Enhygromyxa salina SWB007.</title>
        <authorList>
            <person name="Poehlein A."/>
            <person name="Moghaddam J.A."/>
            <person name="Harms H."/>
            <person name="Alanjari M."/>
            <person name="Koenig G.M."/>
            <person name="Daniel R."/>
            <person name="Schaeberle T.F."/>
        </authorList>
    </citation>
    <scope>NUCLEOTIDE SEQUENCE [LARGE SCALE GENOMIC DNA]</scope>
    <source>
        <strain evidence="2 3">SWB007</strain>
    </source>
</reference>
<dbReference type="EMBL" id="PVNL01000069">
    <property type="protein sequence ID" value="PRQ06736.1"/>
    <property type="molecule type" value="Genomic_DNA"/>
</dbReference>
<dbReference type="RefSeq" id="WP_106090581.1">
    <property type="nucleotide sequence ID" value="NZ_PVNL01000069.1"/>
</dbReference>
<evidence type="ECO:0000256" key="1">
    <source>
        <dbReference type="SAM" id="MobiDB-lite"/>
    </source>
</evidence>
<gene>
    <name evidence="2" type="ORF">ENSA7_36120</name>
</gene>
<evidence type="ECO:0000313" key="2">
    <source>
        <dbReference type="EMBL" id="PRQ06736.1"/>
    </source>
</evidence>
<feature type="compositionally biased region" description="Low complexity" evidence="1">
    <location>
        <begin position="18"/>
        <end position="36"/>
    </location>
</feature>
<protein>
    <submittedName>
        <fullName evidence="2">Uncharacterized protein</fullName>
    </submittedName>
</protein>
<comment type="caution">
    <text evidence="2">The sequence shown here is derived from an EMBL/GenBank/DDBJ whole genome shotgun (WGS) entry which is preliminary data.</text>
</comment>
<accession>A0A2S9YNS2</accession>
<dbReference type="Proteomes" id="UP000238823">
    <property type="component" value="Unassembled WGS sequence"/>
</dbReference>
<name>A0A2S9YNS2_9BACT</name>
<dbReference type="AlphaFoldDB" id="A0A2S9YNS2"/>
<sequence length="182" mass="18778">MIVTSALALVACVRGNTTDTPASDGGDGSASTSTVAPVEVEPSEGGVPLEVRRAGDAPEKIELKGVLLGLDPDDCVLIAELGSQRLEHSFEFPAACHFATDAAGRPRMVETDTGPALIVESSKPIGQDCDTALRVVVITSAGPRLSKAEQHVAMCAPSDWDELMFHVLASSPVAFGTPGAEP</sequence>
<organism evidence="2 3">
    <name type="scientific">Enhygromyxa salina</name>
    <dbReference type="NCBI Taxonomy" id="215803"/>
    <lineage>
        <taxon>Bacteria</taxon>
        <taxon>Pseudomonadati</taxon>
        <taxon>Myxococcota</taxon>
        <taxon>Polyangia</taxon>
        <taxon>Nannocystales</taxon>
        <taxon>Nannocystaceae</taxon>
        <taxon>Enhygromyxa</taxon>
    </lineage>
</organism>
<feature type="region of interest" description="Disordered" evidence="1">
    <location>
        <begin position="18"/>
        <end position="46"/>
    </location>
</feature>